<dbReference type="PANTHER" id="PTHR40866">
    <property type="entry name" value="BED-TYPE DOMAIN-CONTAINING PROTEIN"/>
    <property type="match status" value="1"/>
</dbReference>
<evidence type="ECO:0000313" key="1">
    <source>
        <dbReference type="EMBL" id="OAF71104.1"/>
    </source>
</evidence>
<evidence type="ECO:0008006" key="3">
    <source>
        <dbReference type="Google" id="ProtNLM"/>
    </source>
</evidence>
<comment type="caution">
    <text evidence="1">The sequence shown here is derived from an EMBL/GenBank/DDBJ whole genome shotgun (WGS) entry which is preliminary data.</text>
</comment>
<evidence type="ECO:0000313" key="2">
    <source>
        <dbReference type="Proteomes" id="UP000078046"/>
    </source>
</evidence>
<dbReference type="PANTHER" id="PTHR40866:SF1">
    <property type="entry name" value="BED-TYPE DOMAIN-CONTAINING PROTEIN"/>
    <property type="match status" value="1"/>
</dbReference>
<sequence>MNLFLQNKKVIIDKILKIMKKLSTIKCRALLKKYTHLKAIIMNETRYSSCYEIIERYSRIIEPLNDISNEKLYSSGLINFLLNPNKNDEILEFFKSLTELNTVTLKLQDSKLTMCIVRDIFDYLIEIYPEIKCYLANDSKIVECLIFENALVKIQKMELLTLDESLSVNNSLNPVDPTSDENDDIVTRALNKSKKCKNVPKYINIDYIPPKSNIAERFFSKAKLLLTDRRQGMTPETLENILYLNYNRKLWRCADSYKTE</sequence>
<dbReference type="SUPFAM" id="SSF53098">
    <property type="entry name" value="Ribonuclease H-like"/>
    <property type="match status" value="1"/>
</dbReference>
<dbReference type="AlphaFoldDB" id="A0A177BCA4"/>
<gene>
    <name evidence="1" type="ORF">A3Q56_01139</name>
</gene>
<dbReference type="EMBL" id="LWCA01000080">
    <property type="protein sequence ID" value="OAF71104.1"/>
    <property type="molecule type" value="Genomic_DNA"/>
</dbReference>
<dbReference type="InterPro" id="IPR012337">
    <property type="entry name" value="RNaseH-like_sf"/>
</dbReference>
<dbReference type="OrthoDB" id="5103at2759"/>
<keyword evidence="2" id="KW-1185">Reference proteome</keyword>
<reference evidence="1 2" key="1">
    <citation type="submission" date="2016-04" db="EMBL/GenBank/DDBJ databases">
        <title>The genome of Intoshia linei affirms orthonectids as highly simplified spiralians.</title>
        <authorList>
            <person name="Mikhailov K.V."/>
            <person name="Slusarev G.S."/>
            <person name="Nikitin M.A."/>
            <person name="Logacheva M.D."/>
            <person name="Penin A."/>
            <person name="Aleoshin V."/>
            <person name="Panchin Y.V."/>
        </authorList>
    </citation>
    <scope>NUCLEOTIDE SEQUENCE [LARGE SCALE GENOMIC DNA]</scope>
    <source>
        <strain evidence="1">Intl2013</strain>
        <tissue evidence="1">Whole animal</tissue>
    </source>
</reference>
<protein>
    <recommendedName>
        <fullName evidence="3">HAT C-terminal dimerisation domain-containing protein</fullName>
    </recommendedName>
</protein>
<accession>A0A177BCA4</accession>
<name>A0A177BCA4_9BILA</name>
<dbReference type="Proteomes" id="UP000078046">
    <property type="component" value="Unassembled WGS sequence"/>
</dbReference>
<organism evidence="1 2">
    <name type="scientific">Intoshia linei</name>
    <dbReference type="NCBI Taxonomy" id="1819745"/>
    <lineage>
        <taxon>Eukaryota</taxon>
        <taxon>Metazoa</taxon>
        <taxon>Spiralia</taxon>
        <taxon>Lophotrochozoa</taxon>
        <taxon>Mesozoa</taxon>
        <taxon>Orthonectida</taxon>
        <taxon>Rhopaluridae</taxon>
        <taxon>Intoshia</taxon>
    </lineage>
</organism>
<proteinExistence type="predicted"/>